<dbReference type="InterPro" id="IPR013693">
    <property type="entry name" value="SpoIID/LytB_N"/>
</dbReference>
<dbReference type="GO" id="GO:0030435">
    <property type="term" value="P:sporulation resulting in formation of a cellular spore"/>
    <property type="evidence" value="ECO:0007669"/>
    <property type="project" value="InterPro"/>
</dbReference>
<name>A0A494WY06_9FIRM</name>
<dbReference type="Proteomes" id="UP000271256">
    <property type="component" value="Unassembled WGS sequence"/>
</dbReference>
<evidence type="ECO:0000313" key="2">
    <source>
        <dbReference type="EMBL" id="RKO67873.1"/>
    </source>
</evidence>
<dbReference type="OrthoDB" id="9794671at2"/>
<reference evidence="2 3" key="1">
    <citation type="submission" date="2018-10" db="EMBL/GenBank/DDBJ databases">
        <authorList>
            <person name="Grouzdev D.S."/>
            <person name="Krutkina M.S."/>
            <person name="Tourova T.P."/>
            <person name="Nazina T.N."/>
        </authorList>
    </citation>
    <scope>NUCLEOTIDE SEQUENCE [LARGE SCALE GENOMIC DNA]</scope>
    <source>
        <strain evidence="2 3">435</strain>
    </source>
</reference>
<organism evidence="2 3">
    <name type="scientific">Desulfofundulus salinus</name>
    <dbReference type="NCBI Taxonomy" id="2419843"/>
    <lineage>
        <taxon>Bacteria</taxon>
        <taxon>Bacillati</taxon>
        <taxon>Bacillota</taxon>
        <taxon>Clostridia</taxon>
        <taxon>Eubacteriales</taxon>
        <taxon>Peptococcaceae</taxon>
        <taxon>Desulfofundulus</taxon>
    </lineage>
</organism>
<dbReference type="InterPro" id="IPR013486">
    <property type="entry name" value="SpoIID/LytB"/>
</dbReference>
<keyword evidence="3" id="KW-1185">Reference proteome</keyword>
<proteinExistence type="predicted"/>
<dbReference type="NCBIfam" id="TIGR02669">
    <property type="entry name" value="SpoIID_LytB"/>
    <property type="match status" value="1"/>
</dbReference>
<accession>A0A494WY06</accession>
<dbReference type="Pfam" id="PF08486">
    <property type="entry name" value="SpoIID"/>
    <property type="match status" value="1"/>
</dbReference>
<dbReference type="RefSeq" id="WP_121452262.1">
    <property type="nucleotide sequence ID" value="NZ_RBWE01000001.1"/>
</dbReference>
<feature type="domain" description="Sporulation stage II protein D amidase enhancer LytB N-terminal" evidence="1">
    <location>
        <begin position="48"/>
        <end position="139"/>
    </location>
</feature>
<dbReference type="EMBL" id="RBWE01000001">
    <property type="protein sequence ID" value="RKO67873.1"/>
    <property type="molecule type" value="Genomic_DNA"/>
</dbReference>
<evidence type="ECO:0000259" key="1">
    <source>
        <dbReference type="Pfam" id="PF08486"/>
    </source>
</evidence>
<comment type="caution">
    <text evidence="2">The sequence shown here is derived from an EMBL/GenBank/DDBJ whole genome shotgun (WGS) entry which is preliminary data.</text>
</comment>
<dbReference type="AlphaFoldDB" id="A0A494WY06"/>
<dbReference type="PROSITE" id="PS51257">
    <property type="entry name" value="PROKAR_LIPOPROTEIN"/>
    <property type="match status" value="1"/>
</dbReference>
<protein>
    <submittedName>
        <fullName evidence="2">SpoIID/LytB domain-containing protein</fullName>
    </submittedName>
</protein>
<sequence>MLKPVFTRAVIVTTLIGLLIAGCTRAAPRKPAPPAPGREPTISLYVNETGERKNIKLEDYVAGVVAAEMEPTWPVNALAAQAILARTFTMENIKAGRVKKLHGTDASTSVQEFQAYDPSRINDNVRQAVARTRGEVAMYRGDYIKAWFNACDGGVTASAAEGLAYTKTPTPYVRAGARDNCLSITTPENRHWERRIPLEQVRAAVIKIAGQDPGPITSVRIVRRGPSGRAEQLQIGKATVSGPALRLALGSEWVRSMLLTSARVEDNALVLTGKGYGHGVGMCQWGARLMAQQGRSPEDIVRFYFKDIEIRKLWQ</sequence>
<evidence type="ECO:0000313" key="3">
    <source>
        <dbReference type="Proteomes" id="UP000271256"/>
    </source>
</evidence>
<gene>
    <name evidence="2" type="ORF">D7024_13610</name>
</gene>